<evidence type="ECO:0000313" key="5">
    <source>
        <dbReference type="EMBL" id="NVO32940.1"/>
    </source>
</evidence>
<evidence type="ECO:0000313" key="6">
    <source>
        <dbReference type="Proteomes" id="UP000565521"/>
    </source>
</evidence>
<accession>A0A7Y7U7V4</accession>
<feature type="domain" description="Secretion system C-terminal sorting" evidence="3">
    <location>
        <begin position="688"/>
        <end position="754"/>
    </location>
</feature>
<comment type="caution">
    <text evidence="5">The sequence shown here is derived from an EMBL/GenBank/DDBJ whole genome shotgun (WGS) entry which is preliminary data.</text>
</comment>
<dbReference type="SUPFAM" id="SSF55486">
    <property type="entry name" value="Metalloproteases ('zincins'), catalytic domain"/>
    <property type="match status" value="1"/>
</dbReference>
<evidence type="ECO:0000259" key="3">
    <source>
        <dbReference type="Pfam" id="PF18962"/>
    </source>
</evidence>
<dbReference type="SUPFAM" id="SSF89260">
    <property type="entry name" value="Collagen-binding domain"/>
    <property type="match status" value="1"/>
</dbReference>
<dbReference type="EMBL" id="JABKAU010000042">
    <property type="protein sequence ID" value="NVO32940.1"/>
    <property type="molecule type" value="Genomic_DNA"/>
</dbReference>
<sequence length="758" mass="79641">MNKLYAYGLGVALLAAAAPALAQNKAAGPTYSLGSPQNLVRQLETEVAADVARRQPKPTVSLRVAANQHFTGQVNYREDLASTGEYLVGELVGVPNSSFFVRVEGTQVEGHIVLRDTKRAYRYSTDAQGNAQVQEVDINEIICINYDKPVGYQAPEPAPANRAAGMAAAVTSLQSLPGAKGCIYIDLDGQYVSGTPWNNGNPIDAAPSGIQNDAAKVQAFWELVSEDFRPFDMNVTTDEAVFNTYPKTMRMRVIVTPTNTAAPGAGGVAYLTSFRYNNDTPCWVFMSDPKSGGEAASHEVGHTLGLSHDGRTSPSEGYYQGQGSWAPIMGVGYYKPISQWSKGEYANANQTQDDLAIISGPTYNVGYRADDHGNTTGTATPLARSSDNLTGNGVIERTDDQDNFSFTTSGGAVSFNVNTVARYGNLDVVVRLLNSTGGLVGTYDTGGSLNATVSTTLGAGTYFLQVDGTGAANPATDGYSDYGSLGTFTVAGTAPAGGTPPPPPPPTPPTPPTPPVAVTYCASKGNNVSYEWIDLVKLGSINRTSGADGGYYNGTALNTDIAAGSAQTINISAGFRSTAYNENWRVYIDYNQDGDFTDAGETVVSGASSSSATLAATFTVPSSALTGKTRMRVTMSDNAATTSCNNFTYGETEDYSVTIIGGAASTEVYVAAQGATVGDGRFEKALTLYPNPTASVLNIVLAGKAPVVSASITDLRGAKVANVRFENGQLNVANLATGVYLLTVSDGQKTFHERFMKQ</sequence>
<evidence type="ECO:0000259" key="4">
    <source>
        <dbReference type="Pfam" id="PF20009"/>
    </source>
</evidence>
<gene>
    <name evidence="5" type="ORF">HW554_17125</name>
</gene>
<protein>
    <submittedName>
        <fullName evidence="5">T9SS type A sorting domain-containing protein</fullName>
    </submittedName>
</protein>
<organism evidence="5 6">
    <name type="scientific">Hymenobacter lapidiphilus</name>
    <dbReference type="NCBI Taxonomy" id="2608003"/>
    <lineage>
        <taxon>Bacteria</taxon>
        <taxon>Pseudomonadati</taxon>
        <taxon>Bacteroidota</taxon>
        <taxon>Cytophagia</taxon>
        <taxon>Cytophagales</taxon>
        <taxon>Hymenobacteraceae</taxon>
        <taxon>Hymenobacter</taxon>
    </lineage>
</organism>
<feature type="compositionally biased region" description="Pro residues" evidence="1">
    <location>
        <begin position="498"/>
        <end position="514"/>
    </location>
</feature>
<keyword evidence="2" id="KW-0732">Signal</keyword>
<dbReference type="AlphaFoldDB" id="A0A7Y7U7V4"/>
<dbReference type="NCBIfam" id="TIGR04183">
    <property type="entry name" value="Por_Secre_tail"/>
    <property type="match status" value="1"/>
</dbReference>
<feature type="domain" description="GEVED" evidence="4">
    <location>
        <begin position="583"/>
        <end position="658"/>
    </location>
</feature>
<keyword evidence="6" id="KW-1185">Reference proteome</keyword>
<feature type="chain" id="PRO_5030883510" evidence="2">
    <location>
        <begin position="23"/>
        <end position="758"/>
    </location>
</feature>
<evidence type="ECO:0000256" key="2">
    <source>
        <dbReference type="SAM" id="SignalP"/>
    </source>
</evidence>
<dbReference type="RefSeq" id="WP_176909797.1">
    <property type="nucleotide sequence ID" value="NZ_JABKAU010000042.1"/>
</dbReference>
<feature type="signal peptide" evidence="2">
    <location>
        <begin position="1"/>
        <end position="22"/>
    </location>
</feature>
<evidence type="ECO:0000256" key="1">
    <source>
        <dbReference type="SAM" id="MobiDB-lite"/>
    </source>
</evidence>
<dbReference type="Pfam" id="PF20009">
    <property type="entry name" value="GEVED"/>
    <property type="match status" value="1"/>
</dbReference>
<dbReference type="InterPro" id="IPR045474">
    <property type="entry name" value="GEVED"/>
</dbReference>
<proteinExistence type="predicted"/>
<dbReference type="Gene3D" id="2.60.120.380">
    <property type="match status" value="1"/>
</dbReference>
<dbReference type="InterPro" id="IPR026444">
    <property type="entry name" value="Secre_tail"/>
</dbReference>
<dbReference type="Pfam" id="PF18962">
    <property type="entry name" value="Por_Secre_tail"/>
    <property type="match status" value="1"/>
</dbReference>
<name>A0A7Y7U7V4_9BACT</name>
<reference evidence="5 6" key="1">
    <citation type="submission" date="2020-05" db="EMBL/GenBank/DDBJ databases">
        <title>Hymenobacter terrestris sp. nov. and Hymenobacter lapidiphilus sp. nov., isolated from regoliths in Antarctica.</title>
        <authorList>
            <person name="Sedlacek I."/>
            <person name="Pantucek R."/>
            <person name="Zeman M."/>
            <person name="Holochova P."/>
            <person name="Kralova S."/>
            <person name="Stankova E."/>
            <person name="Sedo O."/>
            <person name="Micenkova L."/>
            <person name="Svec P."/>
            <person name="Gupta V."/>
            <person name="Sood U."/>
            <person name="Korpole U.S."/>
            <person name="Lal R."/>
        </authorList>
    </citation>
    <scope>NUCLEOTIDE SEQUENCE [LARGE SCALE GENOMIC DNA]</scope>
    <source>
        <strain evidence="5 6">P5342</strain>
    </source>
</reference>
<feature type="region of interest" description="Disordered" evidence="1">
    <location>
        <begin position="491"/>
        <end position="514"/>
    </location>
</feature>
<dbReference type="Proteomes" id="UP000565521">
    <property type="component" value="Unassembled WGS sequence"/>
</dbReference>